<evidence type="ECO:0000259" key="1">
    <source>
        <dbReference type="PROSITE" id="PS51186"/>
    </source>
</evidence>
<gene>
    <name evidence="2" type="ORF">GCM10008932_05040</name>
</gene>
<dbReference type="EMBL" id="BAAACW010000031">
    <property type="protein sequence ID" value="GAA0355049.1"/>
    <property type="molecule type" value="Genomic_DNA"/>
</dbReference>
<name>A0ABN0X4P9_9LACT</name>
<dbReference type="PROSITE" id="PS51186">
    <property type="entry name" value="GNAT"/>
    <property type="match status" value="1"/>
</dbReference>
<reference evidence="2 3" key="1">
    <citation type="journal article" date="2019" name="Int. J. Syst. Evol. Microbiol.">
        <title>The Global Catalogue of Microorganisms (GCM) 10K type strain sequencing project: providing services to taxonomists for standard genome sequencing and annotation.</title>
        <authorList>
            <consortium name="The Broad Institute Genomics Platform"/>
            <consortium name="The Broad Institute Genome Sequencing Center for Infectious Disease"/>
            <person name="Wu L."/>
            <person name="Ma J."/>
        </authorList>
    </citation>
    <scope>NUCLEOTIDE SEQUENCE [LARGE SCALE GENOMIC DNA]</scope>
    <source>
        <strain evidence="2 3">JCM 12662</strain>
    </source>
</reference>
<comment type="caution">
    <text evidence="2">The sequence shown here is derived from an EMBL/GenBank/DDBJ whole genome shotgun (WGS) entry which is preliminary data.</text>
</comment>
<proteinExistence type="predicted"/>
<dbReference type="Proteomes" id="UP001501166">
    <property type="component" value="Unassembled WGS sequence"/>
</dbReference>
<dbReference type="Pfam" id="PF00583">
    <property type="entry name" value="Acetyltransf_1"/>
    <property type="match status" value="1"/>
</dbReference>
<keyword evidence="3" id="KW-1185">Reference proteome</keyword>
<dbReference type="InterPro" id="IPR016181">
    <property type="entry name" value="Acyl_CoA_acyltransferase"/>
</dbReference>
<dbReference type="InterPro" id="IPR000182">
    <property type="entry name" value="GNAT_dom"/>
</dbReference>
<evidence type="ECO:0000313" key="2">
    <source>
        <dbReference type="EMBL" id="GAA0355049.1"/>
    </source>
</evidence>
<organism evidence="2 3">
    <name type="scientific">Alkalibacterium iburiense</name>
    <dbReference type="NCBI Taxonomy" id="290589"/>
    <lineage>
        <taxon>Bacteria</taxon>
        <taxon>Bacillati</taxon>
        <taxon>Bacillota</taxon>
        <taxon>Bacilli</taxon>
        <taxon>Lactobacillales</taxon>
        <taxon>Carnobacteriaceae</taxon>
        <taxon>Alkalibacterium</taxon>
    </lineage>
</organism>
<evidence type="ECO:0000313" key="3">
    <source>
        <dbReference type="Proteomes" id="UP001501166"/>
    </source>
</evidence>
<dbReference type="Gene3D" id="3.40.630.30">
    <property type="match status" value="1"/>
</dbReference>
<dbReference type="SUPFAM" id="SSF55729">
    <property type="entry name" value="Acyl-CoA N-acyltransferases (Nat)"/>
    <property type="match status" value="1"/>
</dbReference>
<feature type="domain" description="N-acetyltransferase" evidence="1">
    <location>
        <begin position="1"/>
        <end position="75"/>
    </location>
</feature>
<protein>
    <recommendedName>
        <fullName evidence="1">N-acetyltransferase domain-containing protein</fullName>
    </recommendedName>
</protein>
<dbReference type="CDD" id="cd04301">
    <property type="entry name" value="NAT_SF"/>
    <property type="match status" value="1"/>
</dbReference>
<accession>A0ABN0X4P9</accession>
<sequence length="75" mass="9062">MIWRMMIDKNHQRRGYGRKAVRKVIEMAKKEKGYTTLIADYVKGNEGMGELLRSEGFRHHSFNEEWNEYVLHYDL</sequence>